<feature type="transmembrane region" description="Helical" evidence="1">
    <location>
        <begin position="18"/>
        <end position="35"/>
    </location>
</feature>
<dbReference type="AlphaFoldDB" id="A0A316TNT4"/>
<organism evidence="2 3">
    <name type="scientific">Rhodohalobacter mucosus</name>
    <dbReference type="NCBI Taxonomy" id="2079485"/>
    <lineage>
        <taxon>Bacteria</taxon>
        <taxon>Pseudomonadati</taxon>
        <taxon>Balneolota</taxon>
        <taxon>Balneolia</taxon>
        <taxon>Balneolales</taxon>
        <taxon>Balneolaceae</taxon>
        <taxon>Rhodohalobacter</taxon>
    </lineage>
</organism>
<evidence type="ECO:0000313" key="2">
    <source>
        <dbReference type="EMBL" id="PWN06273.1"/>
    </source>
</evidence>
<dbReference type="OrthoDB" id="1524451at2"/>
<keyword evidence="1" id="KW-1133">Transmembrane helix</keyword>
<evidence type="ECO:0000256" key="1">
    <source>
        <dbReference type="SAM" id="Phobius"/>
    </source>
</evidence>
<sequence>MTDDSSYNLKKSIQKRRWITGLLFASTLLSALLLWKSEPVVQKRLQSASQLDSLLSSALEETGLSSSQLQKHTVRVDSLFSRSVYRVYVAPGYSKTSLHYSLQQAVWPYGVSTVGLVEFPARTLNLHFMLNDNILSSVIIIDDPELRVRQSQTSTSSGQASHEVD</sequence>
<proteinExistence type="predicted"/>
<protein>
    <submittedName>
        <fullName evidence="2">Uncharacterized protein</fullName>
    </submittedName>
</protein>
<dbReference type="EMBL" id="QGGB01000007">
    <property type="protein sequence ID" value="PWN06273.1"/>
    <property type="molecule type" value="Genomic_DNA"/>
</dbReference>
<evidence type="ECO:0000313" key="3">
    <source>
        <dbReference type="Proteomes" id="UP000245533"/>
    </source>
</evidence>
<accession>A0A316TNT4</accession>
<dbReference type="Proteomes" id="UP000245533">
    <property type="component" value="Unassembled WGS sequence"/>
</dbReference>
<keyword evidence="1" id="KW-0812">Transmembrane</keyword>
<name>A0A316TNT4_9BACT</name>
<reference evidence="2 3" key="1">
    <citation type="submission" date="2018-05" db="EMBL/GenBank/DDBJ databases">
        <title>Rhodohalobacter halophilus gen. nov., sp. nov., a moderately halophilic member of the family Balneolaceae.</title>
        <authorList>
            <person name="Liu Z.-W."/>
        </authorList>
    </citation>
    <scope>NUCLEOTIDE SEQUENCE [LARGE SCALE GENOMIC DNA]</scope>
    <source>
        <strain evidence="2 3">8A47</strain>
    </source>
</reference>
<comment type="caution">
    <text evidence="2">The sequence shown here is derived from an EMBL/GenBank/DDBJ whole genome shotgun (WGS) entry which is preliminary data.</text>
</comment>
<keyword evidence="3" id="KW-1185">Reference proteome</keyword>
<gene>
    <name evidence="2" type="ORF">DDZ15_10630</name>
</gene>
<dbReference type="RefSeq" id="WP_109647066.1">
    <property type="nucleotide sequence ID" value="NZ_QGGB01000007.1"/>
</dbReference>
<keyword evidence="1" id="KW-0472">Membrane</keyword>